<proteinExistence type="predicted"/>
<accession>A0A4R4JZC5</accession>
<dbReference type="InterPro" id="IPR050491">
    <property type="entry name" value="AmpC-like"/>
</dbReference>
<dbReference type="EMBL" id="PUJY01000008">
    <property type="protein sequence ID" value="TDB60317.1"/>
    <property type="molecule type" value="Genomic_DNA"/>
</dbReference>
<dbReference type="PANTHER" id="PTHR46825">
    <property type="entry name" value="D-ALANYL-D-ALANINE-CARBOXYPEPTIDASE/ENDOPEPTIDASE AMPH"/>
    <property type="match status" value="1"/>
</dbReference>
<protein>
    <recommendedName>
        <fullName evidence="1">Beta-lactamase-related domain-containing protein</fullName>
    </recommendedName>
</protein>
<dbReference type="Pfam" id="PF00144">
    <property type="entry name" value="Beta-lactamase"/>
    <property type="match status" value="1"/>
</dbReference>
<gene>
    <name evidence="2" type="ORF">C5467_07230</name>
</gene>
<dbReference type="Gene3D" id="3.40.710.10">
    <property type="entry name" value="DD-peptidase/beta-lactamase superfamily"/>
    <property type="match status" value="1"/>
</dbReference>
<sequence length="532" mass="60400">MMESNISTDNIKLFIDKINKLVDIEDKKNGGALAVVVTHGNKTIYERYIGKANIEHAVAAHPRTKFYFASVSKQFTAFCIALLEKEGKLCVNDKVRQYLDYFPADFSDITIAHLIHHTSGLRDVFFLYCLAGKNADFDYRNIDLVRKLVQRQQALNFTPGEYHLYSNTGYNLLAEIVKVVSGKSLREYAEENVFAPLKMKDTFFYDDITEIIFDRAIGYAYDESLNRWKRNDLNDAVVGASGLHSTINDLCRWIKAFYSPSIVQDLLPYLSCAPDLTNGNRNNYAYGFFISEHEGQKMIRHGGDYGGFKSDVCILPDVKLGVAIITATSIEVTKLIGQGLDVLFNTDMIEPKKPDCQTSHIDITGIFRGPDPYPYIITKEDCYLLGNLFGKGNPIIFNSDGTFQEEGGKIRFRPIIKYDRVIALEEINRNGNTFYLHKKIDEGGVDIKQLLGNYYSHETEATLTVAASGDGIYIDGVVYPGKKEILRCIYRNSYFSPSTKFIIDFKFDPETNKPDLYISDSRCWKVKFVSVY</sequence>
<dbReference type="SUPFAM" id="SSF56601">
    <property type="entry name" value="beta-lactamase/transpeptidase-like"/>
    <property type="match status" value="1"/>
</dbReference>
<organism evidence="2 3">
    <name type="scientific">Photorhabdus khanii subsp. guanajuatensis</name>
    <dbReference type="NCBI Taxonomy" id="2100166"/>
    <lineage>
        <taxon>Bacteria</taxon>
        <taxon>Pseudomonadati</taxon>
        <taxon>Pseudomonadota</taxon>
        <taxon>Gammaproteobacteria</taxon>
        <taxon>Enterobacterales</taxon>
        <taxon>Morganellaceae</taxon>
        <taxon>Photorhabdus</taxon>
    </lineage>
</organism>
<feature type="domain" description="Beta-lactamase-related" evidence="1">
    <location>
        <begin position="31"/>
        <end position="328"/>
    </location>
</feature>
<name>A0A4R4JZC5_9GAMM</name>
<dbReference type="PANTHER" id="PTHR46825:SF9">
    <property type="entry name" value="BETA-LACTAMASE-RELATED DOMAIN-CONTAINING PROTEIN"/>
    <property type="match status" value="1"/>
</dbReference>
<reference evidence="2 3" key="1">
    <citation type="journal article" date="2019" name="Int. J. Syst. Evol. Microbiol.">
        <title>Photorhabdus khanii subsp. guanajuatensis subsp. nov., isolated from Heterorhabditis atacamensis, and Photorhabdus luminescens subsp. mexicana subsp. nov., isolated from Heterorhabditis mexicana entomopathogenic nematodes.</title>
        <authorList>
            <person name="Machado R.A.R."/>
            <person name="Bruno P."/>
            <person name="Arce C.C.M."/>
            <person name="Liechti N."/>
            <person name="Kohler A."/>
            <person name="Bernal J."/>
            <person name="Bruggmann R."/>
            <person name="Turlings T.C.J."/>
        </authorList>
    </citation>
    <scope>NUCLEOTIDE SEQUENCE [LARGE SCALE GENOMIC DNA]</scope>
    <source>
        <strain evidence="2 3">MEX20-17</strain>
    </source>
</reference>
<dbReference type="AlphaFoldDB" id="A0A4R4JZC5"/>
<comment type="caution">
    <text evidence="2">The sequence shown here is derived from an EMBL/GenBank/DDBJ whole genome shotgun (WGS) entry which is preliminary data.</text>
</comment>
<evidence type="ECO:0000313" key="3">
    <source>
        <dbReference type="Proteomes" id="UP000295598"/>
    </source>
</evidence>
<dbReference type="InterPro" id="IPR001466">
    <property type="entry name" value="Beta-lactam-related"/>
</dbReference>
<evidence type="ECO:0000313" key="2">
    <source>
        <dbReference type="EMBL" id="TDB60317.1"/>
    </source>
</evidence>
<evidence type="ECO:0000259" key="1">
    <source>
        <dbReference type="Pfam" id="PF00144"/>
    </source>
</evidence>
<dbReference type="RefSeq" id="WP_132353632.1">
    <property type="nucleotide sequence ID" value="NZ_CAWOJO010000008.1"/>
</dbReference>
<dbReference type="InterPro" id="IPR012338">
    <property type="entry name" value="Beta-lactam/transpept-like"/>
</dbReference>
<dbReference type="Proteomes" id="UP000295598">
    <property type="component" value="Unassembled WGS sequence"/>
</dbReference>